<reference evidence="1 2" key="1">
    <citation type="submission" date="2015-11" db="EMBL/GenBank/DDBJ databases">
        <title>Long Read and Single Molecule DNA Sequencing Simplifies Genome Assembly and TAL Effector Gene Analysis of Xanthomonas translucens.</title>
        <authorList>
            <person name="Peng Z."/>
            <person name="Hu Y."/>
            <person name="Xie J."/>
            <person name="Potnis N."/>
            <person name="Akhunova A."/>
            <person name="Jones J."/>
            <person name="Liu Z."/>
            <person name="White F."/>
            <person name="Liu S."/>
        </authorList>
    </citation>
    <scope>NUCLEOTIDE SEQUENCE [LARGE SCALE GENOMIC DNA]</scope>
    <source>
        <strain evidence="1 2">B1</strain>
    </source>
</reference>
<proteinExistence type="predicted"/>
<dbReference type="EMBL" id="LNTA01000079">
    <property type="protein sequence ID" value="KWV14879.1"/>
    <property type="molecule type" value="Genomic_DNA"/>
</dbReference>
<dbReference type="AlphaFoldDB" id="A0A109HMF2"/>
<dbReference type="OrthoDB" id="6008459at2"/>
<evidence type="ECO:0000313" key="1">
    <source>
        <dbReference type="EMBL" id="KWV14879.1"/>
    </source>
</evidence>
<protein>
    <submittedName>
        <fullName evidence="1">Uncharacterized protein</fullName>
    </submittedName>
</protein>
<name>A0A109HMF2_XANCT</name>
<organism evidence="1 2">
    <name type="scientific">Xanthomonas campestris pv. translucens</name>
    <dbReference type="NCBI Taxonomy" id="343"/>
    <lineage>
        <taxon>Bacteria</taxon>
        <taxon>Pseudomonadati</taxon>
        <taxon>Pseudomonadota</taxon>
        <taxon>Gammaproteobacteria</taxon>
        <taxon>Lysobacterales</taxon>
        <taxon>Lysobacteraceae</taxon>
        <taxon>Xanthomonas</taxon>
        <taxon>Xanthomonas translucens group</taxon>
    </lineage>
</organism>
<evidence type="ECO:0000313" key="2">
    <source>
        <dbReference type="Proteomes" id="UP000055854"/>
    </source>
</evidence>
<sequence length="80" mass="8936">MLLLLLLLLLLLPVILLLKLPALKRAEHRSGERPKRRPCLSEASLGAVPLVARSAGHRCGCIAPARVGRERFWLLLPRQK</sequence>
<dbReference type="Proteomes" id="UP000055854">
    <property type="component" value="Unassembled WGS sequence"/>
</dbReference>
<comment type="caution">
    <text evidence="1">The sequence shown here is derived from an EMBL/GenBank/DDBJ whole genome shotgun (WGS) entry which is preliminary data.</text>
</comment>
<gene>
    <name evidence="1" type="ORF">ATB53_12730</name>
</gene>
<accession>A0A109HMF2</accession>